<gene>
    <name evidence="1" type="ordered locus">CHY_0485</name>
</gene>
<proteinExistence type="predicted"/>
<protein>
    <submittedName>
        <fullName evidence="1">Uncharacterized protein</fullName>
    </submittedName>
</protein>
<dbReference type="AlphaFoldDB" id="Q3AEU1"/>
<dbReference type="Proteomes" id="UP000002706">
    <property type="component" value="Chromosome"/>
</dbReference>
<sequence length="33" mass="3951">MVSRKENLPVFLLLFAIISRDKITKWNFTNKIN</sequence>
<dbReference type="EMBL" id="CP000141">
    <property type="protein sequence ID" value="ABB15833.1"/>
    <property type="molecule type" value="Genomic_DNA"/>
</dbReference>
<dbReference type="HOGENOM" id="CLU_3381163_0_0_9"/>
<organism evidence="1 2">
    <name type="scientific">Carboxydothermus hydrogenoformans (strain ATCC BAA-161 / DSM 6008 / Z-2901)</name>
    <dbReference type="NCBI Taxonomy" id="246194"/>
    <lineage>
        <taxon>Bacteria</taxon>
        <taxon>Bacillati</taxon>
        <taxon>Bacillota</taxon>
        <taxon>Clostridia</taxon>
        <taxon>Thermoanaerobacterales</taxon>
        <taxon>Thermoanaerobacteraceae</taxon>
        <taxon>Carboxydothermus</taxon>
    </lineage>
</organism>
<dbReference type="KEGG" id="chy:CHY_0485"/>
<evidence type="ECO:0000313" key="2">
    <source>
        <dbReference type="Proteomes" id="UP000002706"/>
    </source>
</evidence>
<keyword evidence="2" id="KW-1185">Reference proteome</keyword>
<accession>Q3AEU1</accession>
<name>Q3AEU1_CARHZ</name>
<reference evidence="1 2" key="1">
    <citation type="journal article" date="2005" name="PLoS Genet.">
        <title>Life in hot carbon monoxide: the complete genome sequence of Carboxydothermus hydrogenoformans Z-2901.</title>
        <authorList>
            <person name="Wu M."/>
            <person name="Ren Q."/>
            <person name="Durkin A.S."/>
            <person name="Daugherty S.C."/>
            <person name="Brinkac L.M."/>
            <person name="Dodson R.J."/>
            <person name="Madupu R."/>
            <person name="Sullivan S.A."/>
            <person name="Kolonay J.F."/>
            <person name="Haft D.H."/>
            <person name="Nelson W.C."/>
            <person name="Tallon L.J."/>
            <person name="Jones K.M."/>
            <person name="Ulrich L.E."/>
            <person name="Gonzalez J.M."/>
            <person name="Zhulin I.B."/>
            <person name="Robb F.T."/>
            <person name="Eisen J.A."/>
        </authorList>
    </citation>
    <scope>NUCLEOTIDE SEQUENCE [LARGE SCALE GENOMIC DNA]</scope>
    <source>
        <strain evidence="2">ATCC BAA-161 / DSM 6008 / Z-2901</strain>
    </source>
</reference>
<evidence type="ECO:0000313" key="1">
    <source>
        <dbReference type="EMBL" id="ABB15833.1"/>
    </source>
</evidence>
<dbReference type="InParanoid" id="Q3AEU1"/>